<dbReference type="Proteomes" id="UP001143981">
    <property type="component" value="Unassembled WGS sequence"/>
</dbReference>
<dbReference type="AlphaFoldDB" id="A0A9W8CUI6"/>
<feature type="region of interest" description="Disordered" evidence="1">
    <location>
        <begin position="297"/>
        <end position="321"/>
    </location>
</feature>
<organism evidence="2 3">
    <name type="scientific">Coemansia biformis</name>
    <dbReference type="NCBI Taxonomy" id="1286918"/>
    <lineage>
        <taxon>Eukaryota</taxon>
        <taxon>Fungi</taxon>
        <taxon>Fungi incertae sedis</taxon>
        <taxon>Zoopagomycota</taxon>
        <taxon>Kickxellomycotina</taxon>
        <taxon>Kickxellomycetes</taxon>
        <taxon>Kickxellales</taxon>
        <taxon>Kickxellaceae</taxon>
        <taxon>Coemansia</taxon>
    </lineage>
</organism>
<name>A0A9W8CUI6_9FUNG</name>
<dbReference type="EMBL" id="JANBOI010002084">
    <property type="protein sequence ID" value="KAJ1724721.1"/>
    <property type="molecule type" value="Genomic_DNA"/>
</dbReference>
<evidence type="ECO:0000313" key="2">
    <source>
        <dbReference type="EMBL" id="KAJ1724721.1"/>
    </source>
</evidence>
<accession>A0A9W8CUI6</accession>
<protein>
    <submittedName>
        <fullName evidence="2">Uncharacterized protein</fullName>
    </submittedName>
</protein>
<feature type="region of interest" description="Disordered" evidence="1">
    <location>
        <begin position="164"/>
        <end position="188"/>
    </location>
</feature>
<gene>
    <name evidence="2" type="ORF">LPJ61_005707</name>
</gene>
<feature type="compositionally biased region" description="Acidic residues" evidence="1">
    <location>
        <begin position="107"/>
        <end position="137"/>
    </location>
</feature>
<proteinExistence type="predicted"/>
<feature type="compositionally biased region" description="Acidic residues" evidence="1">
    <location>
        <begin position="51"/>
        <end position="84"/>
    </location>
</feature>
<comment type="caution">
    <text evidence="2">The sequence shown here is derived from an EMBL/GenBank/DDBJ whole genome shotgun (WGS) entry which is preliminary data.</text>
</comment>
<reference evidence="2" key="1">
    <citation type="submission" date="2022-07" db="EMBL/GenBank/DDBJ databases">
        <title>Phylogenomic reconstructions and comparative analyses of Kickxellomycotina fungi.</title>
        <authorList>
            <person name="Reynolds N.K."/>
            <person name="Stajich J.E."/>
            <person name="Barry K."/>
            <person name="Grigoriev I.V."/>
            <person name="Crous P."/>
            <person name="Smith M.E."/>
        </authorList>
    </citation>
    <scope>NUCLEOTIDE SEQUENCE</scope>
    <source>
        <strain evidence="2">BCRC 34381</strain>
    </source>
</reference>
<keyword evidence="3" id="KW-1185">Reference proteome</keyword>
<evidence type="ECO:0000256" key="1">
    <source>
        <dbReference type="SAM" id="MobiDB-lite"/>
    </source>
</evidence>
<evidence type="ECO:0000313" key="3">
    <source>
        <dbReference type="Proteomes" id="UP001143981"/>
    </source>
</evidence>
<feature type="region of interest" description="Disordered" evidence="1">
    <location>
        <begin position="205"/>
        <end position="233"/>
    </location>
</feature>
<sequence>MDYDMSVGRYSPRYRSRVLGISGGNGESDESHSDNADEGISSSEELALYRDDDDDHNQNEDDEDEDDENEDEDEGEDEDEDESSLMDGHSDVEMHVGVVTVHGDVNDVGDDDDDDDAGDDDMDESEGAEGNEGDNYDESGRFPTWRTNVASFEDLPSLINAHSRRRTLASAPRSRSKSQGPPPPFIPKYLEGTAYGALYRRHMVDGQGPQKGVGSGAKEPTAQPATGAEHGVQSPRIAPDMFFRTLVQDTWPHYCTPVPTMPPFVGLRAGYGLGISGQADDMFVQSTDPVSGAAAAGTSQLRRSGRAGNSGGDGALSWRAEPGRYSPLAAGAAALDLAHRGGRQPQQRC</sequence>
<feature type="region of interest" description="Disordered" evidence="1">
    <location>
        <begin position="1"/>
        <end position="142"/>
    </location>
</feature>
<dbReference type="OrthoDB" id="10657468at2759"/>
<feature type="non-terminal residue" evidence="2">
    <location>
        <position position="1"/>
    </location>
</feature>